<accession>A0A5R9E1E5</accession>
<dbReference type="InterPro" id="IPR036291">
    <property type="entry name" value="NAD(P)-bd_dom_sf"/>
</dbReference>
<comment type="caution">
    <text evidence="6">Lacks conserved residue(s) required for the propagation of feature annotation.</text>
</comment>
<evidence type="ECO:0000256" key="6">
    <source>
        <dbReference type="HAMAP-Rule" id="MF_00966"/>
    </source>
</evidence>
<protein>
    <recommendedName>
        <fullName evidence="6">Glucose-6-phosphate 1-dehydrogenase</fullName>
        <shortName evidence="6">G6PD</shortName>
        <ecNumber evidence="6">1.1.1.49</ecNumber>
    </recommendedName>
</protein>
<keyword evidence="4 6" id="KW-0560">Oxidoreductase</keyword>
<comment type="function">
    <text evidence="6">Catalyzes the oxidation of glucose 6-phosphate to 6-phosphogluconolactone.</text>
</comment>
<feature type="active site" description="Proton acceptor" evidence="6">
    <location>
        <position position="242"/>
    </location>
</feature>
<dbReference type="UniPathway" id="UPA00115">
    <property type="reaction ID" value="UER00408"/>
</dbReference>
<dbReference type="SUPFAM" id="SSF55347">
    <property type="entry name" value="Glyceraldehyde-3-phosphate dehydrogenase-like, C-terminal domain"/>
    <property type="match status" value="1"/>
</dbReference>
<feature type="binding site" evidence="6">
    <location>
        <position position="180"/>
    </location>
    <ligand>
        <name>substrate</name>
    </ligand>
</feature>
<feature type="binding site" evidence="6">
    <location>
        <position position="237"/>
    </location>
    <ligand>
        <name>substrate</name>
    </ligand>
</feature>
<proteinExistence type="inferred from homology"/>
<evidence type="ECO:0000256" key="5">
    <source>
        <dbReference type="ARBA" id="ARBA00023277"/>
    </source>
</evidence>
<feature type="binding site" evidence="6">
    <location>
        <position position="48"/>
    </location>
    <ligand>
        <name>NADP(+)</name>
        <dbReference type="ChEBI" id="CHEBI:58349"/>
    </ligand>
</feature>
<keyword evidence="3 6" id="KW-0521">NADP</keyword>
<dbReference type="HAMAP" id="MF_00966">
    <property type="entry name" value="G6PD"/>
    <property type="match status" value="1"/>
</dbReference>
<dbReference type="GO" id="GO:0009051">
    <property type="term" value="P:pentose-phosphate shunt, oxidative branch"/>
    <property type="evidence" value="ECO:0007669"/>
    <property type="project" value="TreeGrafter"/>
</dbReference>
<dbReference type="Gene3D" id="3.30.360.10">
    <property type="entry name" value="Dihydrodipicolinate Reductase, domain 2"/>
    <property type="match status" value="1"/>
</dbReference>
<dbReference type="InterPro" id="IPR022675">
    <property type="entry name" value="G6P_DH_C"/>
</dbReference>
<dbReference type="PIRSF" id="PIRSF000110">
    <property type="entry name" value="G6PD"/>
    <property type="match status" value="1"/>
</dbReference>
<evidence type="ECO:0000313" key="9">
    <source>
        <dbReference type="EMBL" id="TLQ41843.1"/>
    </source>
</evidence>
<evidence type="ECO:0000256" key="4">
    <source>
        <dbReference type="ARBA" id="ARBA00023002"/>
    </source>
</evidence>
<evidence type="ECO:0000256" key="1">
    <source>
        <dbReference type="ARBA" id="ARBA00004937"/>
    </source>
</evidence>
<sequence length="488" mass="56117">MSKVEVGGLIVLFGATGDLAERQLYPAFHQLYQRGQLTEEFAIIGAARTQFTENEFKEHVRKAVEAGSNFTEFEESFLEHIYYQPADNTKVQDFEKLMTKIKEVSTTHNTSDRFLYYYSIAPSIYDETTVNLKESGITGLTGEHRVVVEKPFGYSLESAKEYYQILKKSFNDEEIFLIDHFPGMDFVQNILATRFYNPFIEGIWNNKFIENIQINLPERLKVGDRGAFYDENGALLDMFQNHILQILSFIIMDLPEKLEKDAIHSEKHAALSQIPTYSKEEVKEFVVRGQYSADAEGEYNHYRDEPDVAEDSSTETYIAIQLSVDNERWEGVPIYVRTGKALVEQFSSVDIILKERNGDSNDTPSRLTFYIEPGKGLAMVLNQKDIESNMEPITTFIGPDQNTFGKEYVPTPYENLLHDALEGDNTLFSSWEEVQEQWRITDAIKVAWDDMSDPAFPNYQATSFGPSSADRLLTRNNHEWIKRVNINE</sequence>
<dbReference type="GO" id="GO:0005829">
    <property type="term" value="C:cytosol"/>
    <property type="evidence" value="ECO:0007669"/>
    <property type="project" value="TreeGrafter"/>
</dbReference>
<dbReference type="OrthoDB" id="9802739at2"/>
<comment type="similarity">
    <text evidence="6">Belongs to the glucose-6-phosphate dehydrogenase family.</text>
</comment>
<dbReference type="NCBIfam" id="TIGR00871">
    <property type="entry name" value="zwf"/>
    <property type="match status" value="1"/>
</dbReference>
<evidence type="ECO:0000256" key="3">
    <source>
        <dbReference type="ARBA" id="ARBA00022857"/>
    </source>
</evidence>
<evidence type="ECO:0000313" key="10">
    <source>
        <dbReference type="Proteomes" id="UP000306420"/>
    </source>
</evidence>
<feature type="binding site" evidence="6">
    <location>
        <position position="340"/>
    </location>
    <ligand>
        <name>substrate</name>
    </ligand>
</feature>
<gene>
    <name evidence="6 9" type="primary">zwf</name>
    <name evidence="9" type="ORF">FEZ33_03955</name>
</gene>
<dbReference type="Pfam" id="PF02781">
    <property type="entry name" value="G6PD_C"/>
    <property type="match status" value="1"/>
</dbReference>
<evidence type="ECO:0000259" key="8">
    <source>
        <dbReference type="Pfam" id="PF02781"/>
    </source>
</evidence>
<organism evidence="9 10">
    <name type="scientific">Ruoffia tabacinasalis</name>
    <dbReference type="NCBI Taxonomy" id="87458"/>
    <lineage>
        <taxon>Bacteria</taxon>
        <taxon>Bacillati</taxon>
        <taxon>Bacillota</taxon>
        <taxon>Bacilli</taxon>
        <taxon>Lactobacillales</taxon>
        <taxon>Aerococcaceae</taxon>
        <taxon>Ruoffia</taxon>
    </lineage>
</organism>
<feature type="binding site" evidence="6">
    <location>
        <position position="150"/>
    </location>
    <ligand>
        <name>NADP(+)</name>
        <dbReference type="ChEBI" id="CHEBI:58349"/>
    </ligand>
</feature>
<dbReference type="RefSeq" id="WP_138404101.1">
    <property type="nucleotide sequence ID" value="NZ_VBSP01000009.1"/>
</dbReference>
<dbReference type="PRINTS" id="PR00079">
    <property type="entry name" value="G6PDHDRGNASE"/>
</dbReference>
<dbReference type="GO" id="GO:0006006">
    <property type="term" value="P:glucose metabolic process"/>
    <property type="evidence" value="ECO:0007669"/>
    <property type="project" value="UniProtKB-KW"/>
</dbReference>
<dbReference type="PANTHER" id="PTHR23429:SF0">
    <property type="entry name" value="GLUCOSE-6-PHOSPHATE 1-DEHYDROGENASE"/>
    <property type="match status" value="1"/>
</dbReference>
<dbReference type="Pfam" id="PF00479">
    <property type="entry name" value="G6PD_N"/>
    <property type="match status" value="1"/>
</dbReference>
<keyword evidence="2 6" id="KW-0313">Glucose metabolism</keyword>
<reference evidence="9 10" key="1">
    <citation type="submission" date="2019-05" db="EMBL/GenBank/DDBJ databases">
        <title>The metagenome of a microbial culture collection derived from dairy environment covers the genomic content of the human microbiome.</title>
        <authorList>
            <person name="Roder T."/>
            <person name="Wuthrich D."/>
            <person name="Sattari Z."/>
            <person name="Von Ah U."/>
            <person name="Bar C."/>
            <person name="Ronchi F."/>
            <person name="Macpherson A.J."/>
            <person name="Ganal-Vonarburg S.C."/>
            <person name="Bruggmann R."/>
            <person name="Vergeres G."/>
        </authorList>
    </citation>
    <scope>NUCLEOTIDE SEQUENCE [LARGE SCALE GENOMIC DNA]</scope>
    <source>
        <strain evidence="9 10">FAM 24227</strain>
    </source>
</reference>
<comment type="pathway">
    <text evidence="1 6">Carbohydrate degradation; pentose phosphate pathway; D-ribulose 5-phosphate from D-glucose 6-phosphate (oxidative stage): step 1/3.</text>
</comment>
<evidence type="ECO:0000256" key="2">
    <source>
        <dbReference type="ARBA" id="ARBA00022526"/>
    </source>
</evidence>
<dbReference type="SUPFAM" id="SSF51735">
    <property type="entry name" value="NAD(P)-binding Rossmann-fold domains"/>
    <property type="match status" value="1"/>
</dbReference>
<dbReference type="AlphaFoldDB" id="A0A5R9E1E5"/>
<dbReference type="Proteomes" id="UP000306420">
    <property type="component" value="Unassembled WGS sequence"/>
</dbReference>
<dbReference type="GO" id="GO:0004345">
    <property type="term" value="F:glucose-6-phosphate dehydrogenase activity"/>
    <property type="evidence" value="ECO:0007669"/>
    <property type="project" value="UniProtKB-UniRule"/>
</dbReference>
<feature type="binding site" evidence="6">
    <location>
        <position position="218"/>
    </location>
    <ligand>
        <name>substrate</name>
    </ligand>
</feature>
<keyword evidence="5 6" id="KW-0119">Carbohydrate metabolism</keyword>
<dbReference type="InterPro" id="IPR022674">
    <property type="entry name" value="G6P_DH_NAD-bd"/>
</dbReference>
<dbReference type="InterPro" id="IPR001282">
    <property type="entry name" value="G6P_DH"/>
</dbReference>
<dbReference type="EC" id="1.1.1.49" evidence="6"/>
<comment type="catalytic activity">
    <reaction evidence="6">
        <text>D-glucose 6-phosphate + NADP(+) = 6-phospho-D-glucono-1,5-lactone + NADPH + H(+)</text>
        <dbReference type="Rhea" id="RHEA:15841"/>
        <dbReference type="ChEBI" id="CHEBI:15378"/>
        <dbReference type="ChEBI" id="CHEBI:57783"/>
        <dbReference type="ChEBI" id="CHEBI:57955"/>
        <dbReference type="ChEBI" id="CHEBI:58349"/>
        <dbReference type="ChEBI" id="CHEBI:61548"/>
        <dbReference type="EC" id="1.1.1.49"/>
    </reaction>
</comment>
<comment type="caution">
    <text evidence="9">The sequence shown here is derived from an EMBL/GenBank/DDBJ whole genome shotgun (WGS) entry which is preliminary data.</text>
</comment>
<feature type="domain" description="Glucose-6-phosphate dehydrogenase C-terminal" evidence="8">
    <location>
        <begin position="191"/>
        <end position="480"/>
    </location>
</feature>
<evidence type="ECO:0000259" key="7">
    <source>
        <dbReference type="Pfam" id="PF00479"/>
    </source>
</evidence>
<dbReference type="PANTHER" id="PTHR23429">
    <property type="entry name" value="GLUCOSE-6-PHOSPHATE 1-DEHYDROGENASE G6PD"/>
    <property type="match status" value="1"/>
</dbReference>
<dbReference type="GO" id="GO:0050661">
    <property type="term" value="F:NADP binding"/>
    <property type="evidence" value="ECO:0007669"/>
    <property type="project" value="UniProtKB-UniRule"/>
</dbReference>
<feature type="domain" description="Glucose-6-phosphate dehydrogenase NAD-binding" evidence="7">
    <location>
        <begin position="11"/>
        <end position="189"/>
    </location>
</feature>
<dbReference type="Gene3D" id="3.40.50.720">
    <property type="entry name" value="NAD(P)-binding Rossmann-like Domain"/>
    <property type="match status" value="1"/>
</dbReference>
<name>A0A5R9E1E5_9LACT</name>
<dbReference type="EMBL" id="VBSP01000009">
    <property type="protein sequence ID" value="TLQ41843.1"/>
    <property type="molecule type" value="Genomic_DNA"/>
</dbReference>